<sequence length="269" mass="30074">MQQHVASTLKLCIFLFLKQSFCIDPASYEVCAPKPCGNDGRYINFPFFTLGPRGSLCGYPGFEVQCHDNGSLVLPISGKDYLVKDIYYNSSSMRLVTAQNITCPSGLTNLTLDPDRFRLYDESVTGEVVVLMNCSKELPENLSRYRIGSCDPDILLVMLSDDRNLGMGKEHCDHVVVAPVQVDYYAGRQQMEVVDGENYVEVMMKGFMMEWIAPYCMECKESGGRCGSNGYDLQCFCPWGDQIHARSCPTASKPSSFISFRSKLQISSL</sequence>
<evidence type="ECO:0000313" key="1">
    <source>
        <dbReference type="EMBL" id="KAI3729452.1"/>
    </source>
</evidence>
<reference evidence="2" key="1">
    <citation type="journal article" date="2022" name="Mol. Ecol. Resour.">
        <title>The genomes of chicory, endive, great burdock and yacon provide insights into Asteraceae palaeo-polyploidization history and plant inulin production.</title>
        <authorList>
            <person name="Fan W."/>
            <person name="Wang S."/>
            <person name="Wang H."/>
            <person name="Wang A."/>
            <person name="Jiang F."/>
            <person name="Liu H."/>
            <person name="Zhao H."/>
            <person name="Xu D."/>
            <person name="Zhang Y."/>
        </authorList>
    </citation>
    <scope>NUCLEOTIDE SEQUENCE [LARGE SCALE GENOMIC DNA]</scope>
    <source>
        <strain evidence="2">cv. Niubang</strain>
    </source>
</reference>
<keyword evidence="2" id="KW-1185">Reference proteome</keyword>
<organism evidence="1 2">
    <name type="scientific">Arctium lappa</name>
    <name type="common">Greater burdock</name>
    <name type="synonym">Lappa major</name>
    <dbReference type="NCBI Taxonomy" id="4217"/>
    <lineage>
        <taxon>Eukaryota</taxon>
        <taxon>Viridiplantae</taxon>
        <taxon>Streptophyta</taxon>
        <taxon>Embryophyta</taxon>
        <taxon>Tracheophyta</taxon>
        <taxon>Spermatophyta</taxon>
        <taxon>Magnoliopsida</taxon>
        <taxon>eudicotyledons</taxon>
        <taxon>Gunneridae</taxon>
        <taxon>Pentapetalae</taxon>
        <taxon>asterids</taxon>
        <taxon>campanulids</taxon>
        <taxon>Asterales</taxon>
        <taxon>Asteraceae</taxon>
        <taxon>Carduoideae</taxon>
        <taxon>Cardueae</taxon>
        <taxon>Arctiinae</taxon>
        <taxon>Arctium</taxon>
    </lineage>
</organism>
<proteinExistence type="predicted"/>
<dbReference type="EMBL" id="CM042051">
    <property type="protein sequence ID" value="KAI3729452.1"/>
    <property type="molecule type" value="Genomic_DNA"/>
</dbReference>
<name>A0ACB9C554_ARCLA</name>
<evidence type="ECO:0000313" key="2">
    <source>
        <dbReference type="Proteomes" id="UP001055879"/>
    </source>
</evidence>
<reference evidence="1 2" key="2">
    <citation type="journal article" date="2022" name="Mol. Ecol. Resour.">
        <title>The genomes of chicory, endive, great burdock and yacon provide insights into Asteraceae paleo-polyploidization history and plant inulin production.</title>
        <authorList>
            <person name="Fan W."/>
            <person name="Wang S."/>
            <person name="Wang H."/>
            <person name="Wang A."/>
            <person name="Jiang F."/>
            <person name="Liu H."/>
            <person name="Zhao H."/>
            <person name="Xu D."/>
            <person name="Zhang Y."/>
        </authorList>
    </citation>
    <scope>NUCLEOTIDE SEQUENCE [LARGE SCALE GENOMIC DNA]</scope>
    <source>
        <strain evidence="2">cv. Niubang</strain>
    </source>
</reference>
<comment type="caution">
    <text evidence="1">The sequence shown here is derived from an EMBL/GenBank/DDBJ whole genome shotgun (WGS) entry which is preliminary data.</text>
</comment>
<gene>
    <name evidence="1" type="ORF">L6452_18111</name>
</gene>
<protein>
    <submittedName>
        <fullName evidence="1">Uncharacterized protein</fullName>
    </submittedName>
</protein>
<accession>A0ACB9C554</accession>
<dbReference type="Proteomes" id="UP001055879">
    <property type="component" value="Linkage Group LG05"/>
</dbReference>